<evidence type="ECO:0000313" key="2">
    <source>
        <dbReference type="EMBL" id="MBC8629374.1"/>
    </source>
</evidence>
<evidence type="ECO:0000256" key="1">
    <source>
        <dbReference type="SAM" id="Phobius"/>
    </source>
</evidence>
<comment type="caution">
    <text evidence="2">The sequence shown here is derived from an EMBL/GenBank/DDBJ whole genome shotgun (WGS) entry which is preliminary data.</text>
</comment>
<keyword evidence="1" id="KW-1133">Transmembrane helix</keyword>
<keyword evidence="1" id="KW-0812">Transmembrane</keyword>
<evidence type="ECO:0000313" key="3">
    <source>
        <dbReference type="Proteomes" id="UP000661649"/>
    </source>
</evidence>
<name>A0ABR7PD91_9FIRM</name>
<reference evidence="2 3" key="1">
    <citation type="submission" date="2020-08" db="EMBL/GenBank/DDBJ databases">
        <title>Genome public.</title>
        <authorList>
            <person name="Liu C."/>
            <person name="Sun Q."/>
        </authorList>
    </citation>
    <scope>NUCLEOTIDE SEQUENCE [LARGE SCALE GENOMIC DNA]</scope>
    <source>
        <strain evidence="2 3">3_YM_SP_D4_24.mj</strain>
    </source>
</reference>
<dbReference type="RefSeq" id="WP_187558948.1">
    <property type="nucleotide sequence ID" value="NZ_JACRTP010000005.1"/>
</dbReference>
<feature type="transmembrane region" description="Helical" evidence="1">
    <location>
        <begin position="279"/>
        <end position="299"/>
    </location>
</feature>
<feature type="transmembrane region" description="Helical" evidence="1">
    <location>
        <begin position="12"/>
        <end position="30"/>
    </location>
</feature>
<proteinExistence type="predicted"/>
<keyword evidence="1" id="KW-0472">Membrane</keyword>
<dbReference type="EMBL" id="JACRTP010000005">
    <property type="protein sequence ID" value="MBC8629374.1"/>
    <property type="molecule type" value="Genomic_DNA"/>
</dbReference>
<gene>
    <name evidence="2" type="ORF">H8712_12270</name>
</gene>
<sequence>MISSWSDAIGLSFAWSFGWGLVLTCYVLDWKIEWMQPKLWFLFLKKKLNKTEDFFLNASAIPPKVLGAFKKVLSILETGDFQNLSASIGQSYRKKLEHELTLLKKNEIKHEIRMTHLKLTEENEKKQDFRHWSDAGREWREIVLQGTVLNRYRSLKNGKILYEDFFPHGSVLLRQSRHIRHDEVGSKNRNEEQQFYAQYQNIICPSCGAEITLKGDEAHCPYCGGYIKSDFFDWQTEEFLVYRSLNPNASYYKLVLATILTFFFPSIPCFRFIHNDYLMFGTAFALTLLLAGAIWILLLNQEKKAHVSTDQIVRYDEKVLIVDLNEALYGTELTADALFYSVDKLQLKDVENTENRTTITISAVLHKLTLQPNQKILNKNEKITLKLYRARYPRRMKSKGQAVFEEKVCPRCGANFMPDKNGCCSYCGYQLSIDNSKWRIDYE</sequence>
<dbReference type="Proteomes" id="UP000661649">
    <property type="component" value="Unassembled WGS sequence"/>
</dbReference>
<protein>
    <submittedName>
        <fullName evidence="2">Zinc ribbon domain-containing protein</fullName>
    </submittedName>
</protein>
<organism evidence="2 3">
    <name type="scientific">Blautia stercoris</name>
    <dbReference type="NCBI Taxonomy" id="871664"/>
    <lineage>
        <taxon>Bacteria</taxon>
        <taxon>Bacillati</taxon>
        <taxon>Bacillota</taxon>
        <taxon>Clostridia</taxon>
        <taxon>Lachnospirales</taxon>
        <taxon>Lachnospiraceae</taxon>
        <taxon>Blautia</taxon>
    </lineage>
</organism>
<accession>A0ABR7PD91</accession>
<feature type="transmembrane region" description="Helical" evidence="1">
    <location>
        <begin position="251"/>
        <end position="273"/>
    </location>
</feature>
<keyword evidence="3" id="KW-1185">Reference proteome</keyword>